<sequence length="210" mass="21534">MNASGTPPAPSPDPVGDPDEPVIRSSARGGLRDSVLGTRNLMTVAALGVVGSILVVPLTYLSVVVAVNPRGILIMCALMGAWIIPYLLPGVIVNKPGAFVIGGLVMGVISAFLTPQGPTAILGNIIGSCYVGAPVALLLYRKWAWWVYAISGVIFGGLNAAAYGWGFQIALTGRQTALGIVLAIVSCWAGAGVCLLLKRALARTGVGVAR</sequence>
<evidence type="ECO:0000313" key="4">
    <source>
        <dbReference type="Proteomes" id="UP001072034"/>
    </source>
</evidence>
<proteinExistence type="predicted"/>
<feature type="transmembrane region" description="Helical" evidence="2">
    <location>
        <begin position="145"/>
        <end position="165"/>
    </location>
</feature>
<dbReference type="Proteomes" id="UP001072034">
    <property type="component" value="Unassembled WGS sequence"/>
</dbReference>
<protein>
    <submittedName>
        <fullName evidence="3">ECF transporter S component</fullName>
    </submittedName>
</protein>
<comment type="caution">
    <text evidence="3">The sequence shown here is derived from an EMBL/GenBank/DDBJ whole genome shotgun (WGS) entry which is preliminary data.</text>
</comment>
<dbReference type="Pfam" id="PF09819">
    <property type="entry name" value="ABC_cobalt"/>
    <property type="match status" value="1"/>
</dbReference>
<name>A0ABT4I6K6_9ACTO</name>
<evidence type="ECO:0000256" key="1">
    <source>
        <dbReference type="SAM" id="MobiDB-lite"/>
    </source>
</evidence>
<keyword evidence="4" id="KW-1185">Reference proteome</keyword>
<keyword evidence="2" id="KW-0472">Membrane</keyword>
<keyword evidence="2" id="KW-1133">Transmembrane helix</keyword>
<feature type="transmembrane region" description="Helical" evidence="2">
    <location>
        <begin position="41"/>
        <end position="65"/>
    </location>
</feature>
<evidence type="ECO:0000256" key="2">
    <source>
        <dbReference type="SAM" id="Phobius"/>
    </source>
</evidence>
<dbReference type="RefSeq" id="WP_268916555.1">
    <property type="nucleotide sequence ID" value="NZ_JAPTMY010000003.1"/>
</dbReference>
<feature type="transmembrane region" description="Helical" evidence="2">
    <location>
        <begin position="71"/>
        <end position="89"/>
    </location>
</feature>
<keyword evidence="2" id="KW-0812">Transmembrane</keyword>
<dbReference type="EMBL" id="JAPTMY010000003">
    <property type="protein sequence ID" value="MCZ0856860.1"/>
    <property type="molecule type" value="Genomic_DNA"/>
</dbReference>
<evidence type="ECO:0000313" key="3">
    <source>
        <dbReference type="EMBL" id="MCZ0856860.1"/>
    </source>
</evidence>
<organism evidence="3 4">
    <name type="scientific">Actinomyces israelii</name>
    <dbReference type="NCBI Taxonomy" id="1659"/>
    <lineage>
        <taxon>Bacteria</taxon>
        <taxon>Bacillati</taxon>
        <taxon>Actinomycetota</taxon>
        <taxon>Actinomycetes</taxon>
        <taxon>Actinomycetales</taxon>
        <taxon>Actinomycetaceae</taxon>
        <taxon>Actinomyces</taxon>
    </lineage>
</organism>
<feature type="transmembrane region" description="Helical" evidence="2">
    <location>
        <begin position="177"/>
        <end position="197"/>
    </location>
</feature>
<gene>
    <name evidence="3" type="ORF">OHJ16_02175</name>
</gene>
<feature type="region of interest" description="Disordered" evidence="1">
    <location>
        <begin position="1"/>
        <end position="23"/>
    </location>
</feature>
<reference evidence="3" key="1">
    <citation type="submission" date="2022-10" db="EMBL/GenBank/DDBJ databases">
        <title>Genome sequence of Actinomyces israelii ATCC 10048.</title>
        <authorList>
            <person name="Watt R.M."/>
            <person name="Tong W.M."/>
        </authorList>
    </citation>
    <scope>NUCLEOTIDE SEQUENCE</scope>
    <source>
        <strain evidence="3">ATCC 10048</strain>
    </source>
</reference>
<accession>A0ABT4I6K6</accession>
<dbReference type="InterPro" id="IPR017195">
    <property type="entry name" value="ABC_thiamin-permease_prd"/>
</dbReference>